<protein>
    <submittedName>
        <fullName evidence="1">Putative membrane protein</fullName>
    </submittedName>
</protein>
<gene>
    <name evidence="1" type="ORF">HNQ80_003222</name>
</gene>
<sequence length="85" mass="10054">MNQIKKFELLFPLILLILFLITTSMVSAHYENDHEKDEAIKDLTQGNLDFWGIPIEIHDKVLTTDHDVQQEQYFFWGISPHLLKK</sequence>
<accession>A0A841KU44</accession>
<dbReference type="RefSeq" id="WP_184311629.1">
    <property type="nucleotide sequence ID" value="NZ_JACHEN010000020.1"/>
</dbReference>
<dbReference type="EMBL" id="JACHEN010000020">
    <property type="protein sequence ID" value="MBB6217116.1"/>
    <property type="molecule type" value="Genomic_DNA"/>
</dbReference>
<dbReference type="Proteomes" id="UP000579281">
    <property type="component" value="Unassembled WGS sequence"/>
</dbReference>
<evidence type="ECO:0000313" key="1">
    <source>
        <dbReference type="EMBL" id="MBB6217116.1"/>
    </source>
</evidence>
<proteinExistence type="predicted"/>
<organism evidence="1 2">
    <name type="scientific">Anaerosolibacter carboniphilus</name>
    <dbReference type="NCBI Taxonomy" id="1417629"/>
    <lineage>
        <taxon>Bacteria</taxon>
        <taxon>Bacillati</taxon>
        <taxon>Bacillota</taxon>
        <taxon>Clostridia</taxon>
        <taxon>Peptostreptococcales</taxon>
        <taxon>Thermotaleaceae</taxon>
        <taxon>Anaerosolibacter</taxon>
    </lineage>
</organism>
<reference evidence="1 2" key="1">
    <citation type="submission" date="2020-08" db="EMBL/GenBank/DDBJ databases">
        <title>Genomic Encyclopedia of Type Strains, Phase IV (KMG-IV): sequencing the most valuable type-strain genomes for metagenomic binning, comparative biology and taxonomic classification.</title>
        <authorList>
            <person name="Goeker M."/>
        </authorList>
    </citation>
    <scope>NUCLEOTIDE SEQUENCE [LARGE SCALE GENOMIC DNA]</scope>
    <source>
        <strain evidence="1 2">DSM 103526</strain>
    </source>
</reference>
<dbReference type="AlphaFoldDB" id="A0A841KU44"/>
<comment type="caution">
    <text evidence="1">The sequence shown here is derived from an EMBL/GenBank/DDBJ whole genome shotgun (WGS) entry which is preliminary data.</text>
</comment>
<keyword evidence="2" id="KW-1185">Reference proteome</keyword>
<name>A0A841KU44_9FIRM</name>
<evidence type="ECO:0000313" key="2">
    <source>
        <dbReference type="Proteomes" id="UP000579281"/>
    </source>
</evidence>